<evidence type="ECO:0000313" key="6">
    <source>
        <dbReference type="EMBL" id="RAR50431.1"/>
    </source>
</evidence>
<evidence type="ECO:0000259" key="5">
    <source>
        <dbReference type="Pfam" id="PF25973"/>
    </source>
</evidence>
<reference evidence="6 7" key="1">
    <citation type="submission" date="2018-06" db="EMBL/GenBank/DDBJ databases">
        <title>Genomic Encyclopedia of Type Strains, Phase III (KMG-III): the genomes of soil and plant-associated and newly described type strains.</title>
        <authorList>
            <person name="Whitman W."/>
        </authorList>
    </citation>
    <scope>NUCLEOTIDE SEQUENCE [LARGE SCALE GENOMIC DNA]</scope>
    <source>
        <strain evidence="6 7">CGMCC 1.12504</strain>
    </source>
</reference>
<dbReference type="Pfam" id="PF25893">
    <property type="entry name" value="HH_CzcB"/>
    <property type="match status" value="1"/>
</dbReference>
<dbReference type="Proteomes" id="UP000249518">
    <property type="component" value="Unassembled WGS sequence"/>
</dbReference>
<dbReference type="AlphaFoldDB" id="A0A328WVX7"/>
<dbReference type="InterPro" id="IPR058647">
    <property type="entry name" value="BSH_CzcB-like"/>
</dbReference>
<dbReference type="EMBL" id="QLSV01000002">
    <property type="protein sequence ID" value="RAR50431.1"/>
    <property type="molecule type" value="Genomic_DNA"/>
</dbReference>
<dbReference type="Pfam" id="PF25954">
    <property type="entry name" value="Beta-barrel_RND_2"/>
    <property type="match status" value="1"/>
</dbReference>
<dbReference type="Gene3D" id="2.40.30.170">
    <property type="match status" value="1"/>
</dbReference>
<dbReference type="GO" id="GO:0015562">
    <property type="term" value="F:efflux transmembrane transporter activity"/>
    <property type="evidence" value="ECO:0007669"/>
    <property type="project" value="TreeGrafter"/>
</dbReference>
<gene>
    <name evidence="6" type="ORF">B0I10_102234</name>
</gene>
<evidence type="ECO:0000256" key="1">
    <source>
        <dbReference type="ARBA" id="ARBA00009477"/>
    </source>
</evidence>
<dbReference type="Pfam" id="PF25967">
    <property type="entry name" value="RND-MFP_C"/>
    <property type="match status" value="1"/>
</dbReference>
<comment type="similarity">
    <text evidence="1">Belongs to the membrane fusion protein (MFP) (TC 8.A.1) family.</text>
</comment>
<organism evidence="6 7">
    <name type="scientific">Flavobacterium lacus</name>
    <dbReference type="NCBI Taxonomy" id="1353778"/>
    <lineage>
        <taxon>Bacteria</taxon>
        <taxon>Pseudomonadati</taxon>
        <taxon>Bacteroidota</taxon>
        <taxon>Flavobacteriia</taxon>
        <taxon>Flavobacteriales</taxon>
        <taxon>Flavobacteriaceae</taxon>
        <taxon>Flavobacterium</taxon>
    </lineage>
</organism>
<dbReference type="InterPro" id="IPR058648">
    <property type="entry name" value="HH_CzcB-like"/>
</dbReference>
<sequence>MKKILYLAAFSLFLSACSGEKGEVNVDDIVQSKDLNQIKTSREIVHKEYEKLVADLAKLDKAIAELDPNKKNPLVKTVTLKDSLFTHYIEIQGNVETKENIVISPEYSGILTQVYVKAGQKVSKGQLLARIDDGGMGSQLAQAETQLALARTTFERQKNLWDQKIGSEIQFLQAKTSLESQQKVVSQIKSQLNKTNVTAPFSGTIDEVITEKGKVVAPGMNLFRIVNLNNMYVTANVPENYISQLKVGAVVEVYLNSLGKTYQGKVRQVGNYINPNNRTFGIEIALPNPDNLLRPNQVAVLKIEDYKNPKALLLPENIIQENASGNKIVYVVKDVDSKNTAKAIQKTVELGYTSGAYVEIKSGLEPGETVVTDGAKSLKDGINVEVIK</sequence>
<dbReference type="NCBIfam" id="TIGR01730">
    <property type="entry name" value="RND_mfp"/>
    <property type="match status" value="1"/>
</dbReference>
<dbReference type="Gene3D" id="1.10.287.470">
    <property type="entry name" value="Helix hairpin bin"/>
    <property type="match status" value="1"/>
</dbReference>
<dbReference type="SUPFAM" id="SSF111369">
    <property type="entry name" value="HlyD-like secretion proteins"/>
    <property type="match status" value="1"/>
</dbReference>
<feature type="domain" description="CzcB-like alpha-helical hairpin" evidence="2">
    <location>
        <begin position="137"/>
        <end position="193"/>
    </location>
</feature>
<comment type="caution">
    <text evidence="6">The sequence shown here is derived from an EMBL/GenBank/DDBJ whole genome shotgun (WGS) entry which is preliminary data.</text>
</comment>
<dbReference type="RefSeq" id="WP_112084978.1">
    <property type="nucleotide sequence ID" value="NZ_QLSV01000002.1"/>
</dbReference>
<evidence type="ECO:0000259" key="2">
    <source>
        <dbReference type="Pfam" id="PF25893"/>
    </source>
</evidence>
<proteinExistence type="inferred from homology"/>
<feature type="domain" description="Multidrug resistance protein MdtA-like C-terminal permuted SH3" evidence="4">
    <location>
        <begin position="311"/>
        <end position="376"/>
    </location>
</feature>
<dbReference type="Gene3D" id="2.40.420.20">
    <property type="match status" value="1"/>
</dbReference>
<dbReference type="GO" id="GO:1990281">
    <property type="term" value="C:efflux pump complex"/>
    <property type="evidence" value="ECO:0007669"/>
    <property type="project" value="TreeGrafter"/>
</dbReference>
<dbReference type="PANTHER" id="PTHR30469">
    <property type="entry name" value="MULTIDRUG RESISTANCE PROTEIN MDTA"/>
    <property type="match status" value="1"/>
</dbReference>
<feature type="domain" description="CzcB-like barrel-sandwich hybrid" evidence="5">
    <location>
        <begin position="102"/>
        <end position="226"/>
    </location>
</feature>
<dbReference type="PROSITE" id="PS51257">
    <property type="entry name" value="PROKAR_LIPOPROTEIN"/>
    <property type="match status" value="1"/>
</dbReference>
<name>A0A328WVX7_9FLAO</name>
<accession>A0A328WVX7</accession>
<dbReference type="OrthoDB" id="9806939at2"/>
<evidence type="ECO:0000259" key="3">
    <source>
        <dbReference type="Pfam" id="PF25954"/>
    </source>
</evidence>
<evidence type="ECO:0000313" key="7">
    <source>
        <dbReference type="Proteomes" id="UP000249518"/>
    </source>
</evidence>
<dbReference type="InterPro" id="IPR058627">
    <property type="entry name" value="MdtA-like_C"/>
</dbReference>
<evidence type="ECO:0000259" key="4">
    <source>
        <dbReference type="Pfam" id="PF25967"/>
    </source>
</evidence>
<dbReference type="InterPro" id="IPR006143">
    <property type="entry name" value="RND_pump_MFP"/>
</dbReference>
<dbReference type="Pfam" id="PF25973">
    <property type="entry name" value="BSH_CzcB"/>
    <property type="match status" value="1"/>
</dbReference>
<dbReference type="Gene3D" id="2.40.50.100">
    <property type="match status" value="1"/>
</dbReference>
<feature type="domain" description="CusB-like beta-barrel" evidence="3">
    <location>
        <begin position="233"/>
        <end position="304"/>
    </location>
</feature>
<keyword evidence="7" id="KW-1185">Reference proteome</keyword>
<protein>
    <submittedName>
        <fullName evidence="6">RND family efflux transporter MFP subunit</fullName>
    </submittedName>
</protein>
<dbReference type="InterPro" id="IPR058792">
    <property type="entry name" value="Beta-barrel_RND_2"/>
</dbReference>
<dbReference type="PANTHER" id="PTHR30469:SF15">
    <property type="entry name" value="HLYD FAMILY OF SECRETION PROTEINS"/>
    <property type="match status" value="1"/>
</dbReference>